<dbReference type="CDD" id="cd22679">
    <property type="entry name" value="FHA_SLMAP"/>
    <property type="match status" value="1"/>
</dbReference>
<dbReference type="Gene3D" id="2.60.200.20">
    <property type="match status" value="1"/>
</dbReference>
<feature type="non-terminal residue" evidence="3">
    <location>
        <position position="1"/>
    </location>
</feature>
<dbReference type="SUPFAM" id="SSF49879">
    <property type="entry name" value="SMAD/FHA domain"/>
    <property type="match status" value="1"/>
</dbReference>
<feature type="compositionally biased region" description="Basic and acidic residues" evidence="1">
    <location>
        <begin position="354"/>
        <end position="368"/>
    </location>
</feature>
<comment type="caution">
    <text evidence="3">The sequence shown here is derived from an EMBL/GenBank/DDBJ whole genome shotgun (WGS) entry which is preliminary data.</text>
</comment>
<feature type="domain" description="FHA" evidence="2">
    <location>
        <begin position="41"/>
        <end position="97"/>
    </location>
</feature>
<proteinExistence type="predicted"/>
<feature type="compositionally biased region" description="Pro residues" evidence="1">
    <location>
        <begin position="260"/>
        <end position="285"/>
    </location>
</feature>
<gene>
    <name evidence="3" type="ORF">B0H15DRAFT_741519</name>
</gene>
<feature type="region of interest" description="Disordered" evidence="1">
    <location>
        <begin position="154"/>
        <end position="218"/>
    </location>
</feature>
<dbReference type="PANTHER" id="PTHR15715:SF37">
    <property type="entry name" value="LD47843P"/>
    <property type="match status" value="1"/>
</dbReference>
<dbReference type="SMART" id="SM00240">
    <property type="entry name" value="FHA"/>
    <property type="match status" value="1"/>
</dbReference>
<dbReference type="InterPro" id="IPR000253">
    <property type="entry name" value="FHA_dom"/>
</dbReference>
<protein>
    <recommendedName>
        <fullName evidence="2">FHA domain-containing protein</fullName>
    </recommendedName>
</protein>
<dbReference type="GO" id="GO:0005737">
    <property type="term" value="C:cytoplasm"/>
    <property type="evidence" value="ECO:0007669"/>
    <property type="project" value="TreeGrafter"/>
</dbReference>
<keyword evidence="4" id="KW-1185">Reference proteome</keyword>
<accession>A0AAD6TQB8</accession>
<feature type="region of interest" description="Disordered" evidence="1">
    <location>
        <begin position="249"/>
        <end position="293"/>
    </location>
</feature>
<dbReference type="InterPro" id="IPR051176">
    <property type="entry name" value="Cent_Immune-Sig_Mod"/>
</dbReference>
<reference evidence="3" key="1">
    <citation type="submission" date="2023-03" db="EMBL/GenBank/DDBJ databases">
        <title>Massive genome expansion in bonnet fungi (Mycena s.s.) driven by repeated elements and novel gene families across ecological guilds.</title>
        <authorList>
            <consortium name="Lawrence Berkeley National Laboratory"/>
            <person name="Harder C.B."/>
            <person name="Miyauchi S."/>
            <person name="Viragh M."/>
            <person name="Kuo A."/>
            <person name="Thoen E."/>
            <person name="Andreopoulos B."/>
            <person name="Lu D."/>
            <person name="Skrede I."/>
            <person name="Drula E."/>
            <person name="Henrissat B."/>
            <person name="Morin E."/>
            <person name="Kohler A."/>
            <person name="Barry K."/>
            <person name="LaButti K."/>
            <person name="Morin E."/>
            <person name="Salamov A."/>
            <person name="Lipzen A."/>
            <person name="Mereny Z."/>
            <person name="Hegedus B."/>
            <person name="Baldrian P."/>
            <person name="Stursova M."/>
            <person name="Weitz H."/>
            <person name="Taylor A."/>
            <person name="Grigoriev I.V."/>
            <person name="Nagy L.G."/>
            <person name="Martin F."/>
            <person name="Kauserud H."/>
        </authorList>
    </citation>
    <scope>NUCLEOTIDE SEQUENCE</scope>
    <source>
        <strain evidence="3">CBHHK173m</strain>
    </source>
</reference>
<dbReference type="PANTHER" id="PTHR15715">
    <property type="entry name" value="CENTROSOMAL PROTEIN OF 170 KDA"/>
    <property type="match status" value="1"/>
</dbReference>
<dbReference type="AlphaFoldDB" id="A0AAD6TQB8"/>
<evidence type="ECO:0000259" key="2">
    <source>
        <dbReference type="PROSITE" id="PS50006"/>
    </source>
</evidence>
<organism evidence="3 4">
    <name type="scientific">Mycena belliarum</name>
    <dbReference type="NCBI Taxonomy" id="1033014"/>
    <lineage>
        <taxon>Eukaryota</taxon>
        <taxon>Fungi</taxon>
        <taxon>Dikarya</taxon>
        <taxon>Basidiomycota</taxon>
        <taxon>Agaricomycotina</taxon>
        <taxon>Agaricomycetes</taxon>
        <taxon>Agaricomycetidae</taxon>
        <taxon>Agaricales</taxon>
        <taxon>Marasmiineae</taxon>
        <taxon>Mycenaceae</taxon>
        <taxon>Mycena</taxon>
    </lineage>
</organism>
<dbReference type="EMBL" id="JARJCN010000086">
    <property type="protein sequence ID" value="KAJ7076029.1"/>
    <property type="molecule type" value="Genomic_DNA"/>
</dbReference>
<name>A0AAD6TQB8_9AGAR</name>
<evidence type="ECO:0000313" key="4">
    <source>
        <dbReference type="Proteomes" id="UP001222325"/>
    </source>
</evidence>
<evidence type="ECO:0000313" key="3">
    <source>
        <dbReference type="EMBL" id="KAJ7076029.1"/>
    </source>
</evidence>
<dbReference type="Proteomes" id="UP001222325">
    <property type="component" value="Unassembled WGS sequence"/>
</dbReference>
<dbReference type="InterPro" id="IPR008984">
    <property type="entry name" value="SMAD_FHA_dom_sf"/>
</dbReference>
<feature type="region of interest" description="Disordered" evidence="1">
    <location>
        <begin position="352"/>
        <end position="376"/>
    </location>
</feature>
<dbReference type="PROSITE" id="PS50006">
    <property type="entry name" value="FHA_DOMAIN"/>
    <property type="match status" value="1"/>
</dbReference>
<feature type="compositionally biased region" description="Low complexity" evidence="1">
    <location>
        <begin position="155"/>
        <end position="164"/>
    </location>
</feature>
<dbReference type="Pfam" id="PF00498">
    <property type="entry name" value="FHA"/>
    <property type="match status" value="1"/>
</dbReference>
<sequence length="376" mass="40734">MPAPAPFSSTQNLAYPALYLYPLNDSFIPKHISLTPSGQRVKIGRQTNAKTSPGERNGYFDSKVLSRQHAEVWEENNKIFIKDVKSSNGTFINGERLSPEGLESEPFELKSDDIVEFGIDIVGEDNKTIIHHKVAARVACVFTEQQVAMAARAEQQQNQGQYSQSTMLSQPGPAAPSPFNFAPGGPQGQRRPPVPQQGLNGMGGMGGSMRPPGKSGLTFDHILSRLQGELTKSRETGQDLQTLSGAMNDIQDTLGGSLPPNLPSYPHALPPVRPPPTEPAAPSPPQLHASQTHVPETAATALSDLQLQLLTTQSSLATHVDKIRALEGVFAEQEAIKQEVRTLRDLVGVLRQGETSREAELREPKGGFDLEEEDGD</sequence>
<evidence type="ECO:0000256" key="1">
    <source>
        <dbReference type="SAM" id="MobiDB-lite"/>
    </source>
</evidence>